<proteinExistence type="predicted"/>
<name>A0A8H4BC40_MUCCL</name>
<protein>
    <recommendedName>
        <fullName evidence="2">DUF908 domain-containing protein</fullName>
    </recommendedName>
</protein>
<gene>
    <name evidence="3" type="ORF">FB192DRAFT_1285044</name>
</gene>
<evidence type="ECO:0000256" key="1">
    <source>
        <dbReference type="SAM" id="Phobius"/>
    </source>
</evidence>
<keyword evidence="1" id="KW-0812">Transmembrane</keyword>
<evidence type="ECO:0000313" key="3">
    <source>
        <dbReference type="EMBL" id="KAF1799300.1"/>
    </source>
</evidence>
<keyword evidence="1" id="KW-0472">Membrane</keyword>
<feature type="transmembrane region" description="Helical" evidence="1">
    <location>
        <begin position="220"/>
        <end position="237"/>
    </location>
</feature>
<comment type="caution">
    <text evidence="3">The sequence shown here is derived from an EMBL/GenBank/DDBJ whole genome shotgun (WGS) entry which is preliminary data.</text>
</comment>
<evidence type="ECO:0000259" key="2">
    <source>
        <dbReference type="Pfam" id="PF06012"/>
    </source>
</evidence>
<organism evidence="3 4">
    <name type="scientific">Mucor circinelloides f. lusitanicus</name>
    <name type="common">Mucor racemosus var. lusitanicus</name>
    <dbReference type="NCBI Taxonomy" id="29924"/>
    <lineage>
        <taxon>Eukaryota</taxon>
        <taxon>Fungi</taxon>
        <taxon>Fungi incertae sedis</taxon>
        <taxon>Mucoromycota</taxon>
        <taxon>Mucoromycotina</taxon>
        <taxon>Mucoromycetes</taxon>
        <taxon>Mucorales</taxon>
        <taxon>Mucorineae</taxon>
        <taxon>Mucoraceae</taxon>
        <taxon>Mucor</taxon>
    </lineage>
</organism>
<dbReference type="Pfam" id="PF06012">
    <property type="entry name" value="DUF908"/>
    <property type="match status" value="2"/>
</dbReference>
<reference evidence="3 4" key="1">
    <citation type="submission" date="2019-09" db="EMBL/GenBank/DDBJ databases">
        <authorList>
            <consortium name="DOE Joint Genome Institute"/>
            <person name="Mondo S.J."/>
            <person name="Navarro-Mendoza M.I."/>
            <person name="Perez-Arques C."/>
            <person name="Panchal S."/>
            <person name="Nicolas F.E."/>
            <person name="Ganguly P."/>
            <person name="Pangilinan J."/>
            <person name="Grigoriev I."/>
            <person name="Heitman J."/>
            <person name="Sanya K."/>
            <person name="Garre V."/>
        </authorList>
    </citation>
    <scope>NUCLEOTIDE SEQUENCE [LARGE SCALE GENOMIC DNA]</scope>
    <source>
        <strain evidence="3 4">MU402</strain>
    </source>
</reference>
<dbReference type="EMBL" id="JAAECE010000006">
    <property type="protein sequence ID" value="KAF1799300.1"/>
    <property type="molecule type" value="Genomic_DNA"/>
</dbReference>
<dbReference type="AlphaFoldDB" id="A0A8H4BC40"/>
<sequence>AWTFPRGDLFQFVAVLNRFDTLFETTCQAYDLKENHIQKTPFTDDTKHMLLAILQFSKILFENCTNRNIYNSYEHLNNLLNTTDIDVLEAVLRLMLRPAQRVNNPKAVQSSFLAHQDKITELARGGSIADLSSTDTAVGNSRICMSFFRTSKGSEQQQQEEEEEGLHAINVSVVPNQYTDQELFWKLVEEHQVPQENHFELLNRVRIANHTTDMAVRQQLLIIRFISIVIMGNYGLVERGRA</sequence>
<feature type="domain" description="DUF908" evidence="2">
    <location>
        <begin position="152"/>
        <end position="231"/>
    </location>
</feature>
<keyword evidence="1" id="KW-1133">Transmembrane helix</keyword>
<feature type="non-terminal residue" evidence="3">
    <location>
        <position position="1"/>
    </location>
</feature>
<feature type="domain" description="DUF908" evidence="2">
    <location>
        <begin position="46"/>
        <end position="120"/>
    </location>
</feature>
<accession>A0A8H4BC40</accession>
<evidence type="ECO:0000313" key="4">
    <source>
        <dbReference type="Proteomes" id="UP000469890"/>
    </source>
</evidence>
<dbReference type="Proteomes" id="UP000469890">
    <property type="component" value="Unassembled WGS sequence"/>
</dbReference>
<dbReference type="InterPro" id="IPR010309">
    <property type="entry name" value="E3_Ub_ligase_DUF908"/>
</dbReference>